<sequence>MDTIVDPIHDIDNKQVPQISTDDMNPDNDVNRDQNDVQNDCKTDEPIKEEESADHLLRFSPIGSTTPADETDDKTSENDDKENDDQVVFNTTTTRHQYSKEELIAISKLSTARIRPKCLDSAFNKYVKYRAFSWVLCFDTIVDPIHDIDNKQVPQISTDDMNPDNDVNRDQNDVQNDCKTDEPIKEEESADHLLRFSPIGSTTPADETDDKTSENDDKENDDQDVVNTTTKYADNGSTRHQYSKEELIAISKLSTARIRPKCLDSAFNKAPELTPTEHPNPNNRYNDSRANNLWDPEKWMSNRSAASGGPTNGRNNRRDGSESFPKKTANELTERVKEEGNGLLGNIVLSPQRNRKRVPTLALASDLLRLLAMGVLDSYRRNMDRPERYVGSGRIPAKDRDFPSSDYYGDKDRRSGGAFDREGGDRRYESRGNDRNYDRNGGYRRDSRDGGGRSDRADIDYNNDPRNKSDRFRNQRNNEPQNRGYGYRNEHRNRYEEETPEWFTDDEPMTFMDLGGFEGDERGSDNHRKSSEGKAQSPSKESSINENKPKKVEPSARPSMQSSSPPKPSSVGVTDAPKSEPQTASDEFDVNAMFKMDDWFKNGQNSEPKGISNSVDNAEPVESKGKSRFDRWVTKEAPNNQKMYNDMPANAVPTQHQMESKMMPPMARQTGTTDHSPNSYHSPNRNIIDMLMGSSQSPTHHTAANPHNQKFDPMSRPATNAMKPSNPVSHTPQMARPVTNQTPN</sequence>
<evidence type="ECO:0000256" key="3">
    <source>
        <dbReference type="SAM" id="MobiDB-lite"/>
    </source>
</evidence>
<feature type="compositionally biased region" description="Polar residues" evidence="3">
    <location>
        <begin position="722"/>
        <end position="744"/>
    </location>
</feature>
<evidence type="ECO:0000313" key="5">
    <source>
        <dbReference type="Proteomes" id="UP000759131"/>
    </source>
</evidence>
<evidence type="ECO:0000256" key="1">
    <source>
        <dbReference type="ARBA" id="ARBA00004496"/>
    </source>
</evidence>
<evidence type="ECO:0000256" key="2">
    <source>
        <dbReference type="ARBA" id="ARBA00022490"/>
    </source>
</evidence>
<reference evidence="4" key="1">
    <citation type="submission" date="2020-11" db="EMBL/GenBank/DDBJ databases">
        <authorList>
            <person name="Tran Van P."/>
        </authorList>
    </citation>
    <scope>NUCLEOTIDE SEQUENCE</scope>
</reference>
<gene>
    <name evidence="4" type="ORF">OSB1V03_LOCUS8311</name>
</gene>
<feature type="region of interest" description="Disordered" evidence="3">
    <location>
        <begin position="386"/>
        <end position="744"/>
    </location>
</feature>
<dbReference type="GO" id="GO:0005634">
    <property type="term" value="C:nucleus"/>
    <property type="evidence" value="ECO:0007669"/>
    <property type="project" value="TreeGrafter"/>
</dbReference>
<feature type="compositionally biased region" description="Polar residues" evidence="3">
    <location>
        <begin position="225"/>
        <end position="238"/>
    </location>
</feature>
<feature type="compositionally biased region" description="Basic and acidic residues" evidence="3">
    <location>
        <begin position="488"/>
        <end position="497"/>
    </location>
</feature>
<feature type="region of interest" description="Disordered" evidence="3">
    <location>
        <begin position="269"/>
        <end position="328"/>
    </location>
</feature>
<comment type="subcellular location">
    <subcellularLocation>
        <location evidence="1">Cytoplasm</location>
    </subcellularLocation>
</comment>
<name>A0A7R9Q0N9_9ACAR</name>
<feature type="non-terminal residue" evidence="4">
    <location>
        <position position="1"/>
    </location>
</feature>
<evidence type="ECO:0000313" key="4">
    <source>
        <dbReference type="EMBL" id="CAD7627886.1"/>
    </source>
</evidence>
<feature type="compositionally biased region" description="Polar residues" evidence="3">
    <location>
        <begin position="277"/>
        <end position="291"/>
    </location>
</feature>
<feature type="region of interest" description="Disordered" evidence="3">
    <location>
        <begin position="154"/>
        <end position="238"/>
    </location>
</feature>
<accession>A0A7R9Q0N9</accession>
<feature type="compositionally biased region" description="Polar residues" evidence="3">
    <location>
        <begin position="669"/>
        <end position="685"/>
    </location>
</feature>
<feature type="compositionally biased region" description="Basic and acidic residues" evidence="3">
    <location>
        <begin position="166"/>
        <end position="194"/>
    </location>
</feature>
<feature type="compositionally biased region" description="Polar residues" evidence="3">
    <location>
        <begin position="533"/>
        <end position="546"/>
    </location>
</feature>
<feature type="compositionally biased region" description="Basic and acidic residues" evidence="3">
    <location>
        <begin position="29"/>
        <end position="57"/>
    </location>
</feature>
<feature type="compositionally biased region" description="Acidic residues" evidence="3">
    <location>
        <begin position="498"/>
        <end position="508"/>
    </location>
</feature>
<dbReference type="InterPro" id="IPR018862">
    <property type="entry name" value="eIF4E-T"/>
</dbReference>
<feature type="compositionally biased region" description="Polar residues" evidence="3">
    <location>
        <begin position="693"/>
        <end position="708"/>
    </location>
</feature>
<dbReference type="PANTHER" id="PTHR12269:SF1">
    <property type="entry name" value="EUKARYOTIC TRANSLATION INITIATION FACTOR 4E TRANSPORTER"/>
    <property type="match status" value="1"/>
</dbReference>
<dbReference type="Pfam" id="PF10477">
    <property type="entry name" value="EIF4E-T"/>
    <property type="match status" value="1"/>
</dbReference>
<dbReference type="GO" id="GO:0003729">
    <property type="term" value="F:mRNA binding"/>
    <property type="evidence" value="ECO:0007669"/>
    <property type="project" value="TreeGrafter"/>
</dbReference>
<dbReference type="GO" id="GO:0017148">
    <property type="term" value="P:negative regulation of translation"/>
    <property type="evidence" value="ECO:0007669"/>
    <property type="project" value="TreeGrafter"/>
</dbReference>
<organism evidence="4">
    <name type="scientific">Medioppia subpectinata</name>
    <dbReference type="NCBI Taxonomy" id="1979941"/>
    <lineage>
        <taxon>Eukaryota</taxon>
        <taxon>Metazoa</taxon>
        <taxon>Ecdysozoa</taxon>
        <taxon>Arthropoda</taxon>
        <taxon>Chelicerata</taxon>
        <taxon>Arachnida</taxon>
        <taxon>Acari</taxon>
        <taxon>Acariformes</taxon>
        <taxon>Sarcoptiformes</taxon>
        <taxon>Oribatida</taxon>
        <taxon>Brachypylina</taxon>
        <taxon>Oppioidea</taxon>
        <taxon>Oppiidae</taxon>
        <taxon>Medioppia</taxon>
    </lineage>
</organism>
<protein>
    <submittedName>
        <fullName evidence="4">Uncharacterized protein</fullName>
    </submittedName>
</protein>
<keyword evidence="5" id="KW-1185">Reference proteome</keyword>
<dbReference type="EMBL" id="CAJPIZ010005143">
    <property type="protein sequence ID" value="CAG2108316.1"/>
    <property type="molecule type" value="Genomic_DNA"/>
</dbReference>
<feature type="compositionally biased region" description="Basic and acidic residues" evidence="3">
    <location>
        <begin position="519"/>
        <end position="532"/>
    </location>
</feature>
<feature type="compositionally biased region" description="Basic and acidic residues" evidence="3">
    <location>
        <begin position="396"/>
        <end position="473"/>
    </location>
</feature>
<dbReference type="GO" id="GO:0036464">
    <property type="term" value="C:cytoplasmic ribonucleoprotein granule"/>
    <property type="evidence" value="ECO:0007669"/>
    <property type="project" value="UniProtKB-ARBA"/>
</dbReference>
<dbReference type="Proteomes" id="UP000759131">
    <property type="component" value="Unassembled WGS sequence"/>
</dbReference>
<dbReference type="EMBL" id="OC859718">
    <property type="protein sequence ID" value="CAD7627886.1"/>
    <property type="molecule type" value="Genomic_DNA"/>
</dbReference>
<dbReference type="OrthoDB" id="6517030at2759"/>
<feature type="compositionally biased region" description="Basic and acidic residues" evidence="3">
    <location>
        <begin position="316"/>
        <end position="328"/>
    </location>
</feature>
<feature type="region of interest" description="Disordered" evidence="3">
    <location>
        <begin position="1"/>
        <end position="87"/>
    </location>
</feature>
<keyword evidence="2" id="KW-0963">Cytoplasm</keyword>
<feature type="compositionally biased region" description="Basic and acidic residues" evidence="3">
    <location>
        <begin position="621"/>
        <end position="634"/>
    </location>
</feature>
<proteinExistence type="predicted"/>
<dbReference type="AlphaFoldDB" id="A0A7R9Q0N9"/>
<dbReference type="PANTHER" id="PTHR12269">
    <property type="entry name" value="EUKARYOTIC TRANSLATION INITIATION FACTOR 4E TRANSPORTER"/>
    <property type="match status" value="1"/>
</dbReference>
<feature type="compositionally biased region" description="Polar residues" evidence="3">
    <location>
        <begin position="602"/>
        <end position="616"/>
    </location>
</feature>